<proteinExistence type="predicted"/>
<name>A0A0F9J330_9ZZZZ</name>
<reference evidence="1" key="1">
    <citation type="journal article" date="2015" name="Nature">
        <title>Complex archaea that bridge the gap between prokaryotes and eukaryotes.</title>
        <authorList>
            <person name="Spang A."/>
            <person name="Saw J.H."/>
            <person name="Jorgensen S.L."/>
            <person name="Zaremba-Niedzwiedzka K."/>
            <person name="Martijn J."/>
            <person name="Lind A.E."/>
            <person name="van Eijk R."/>
            <person name="Schleper C."/>
            <person name="Guy L."/>
            <person name="Ettema T.J."/>
        </authorList>
    </citation>
    <scope>NUCLEOTIDE SEQUENCE</scope>
</reference>
<protein>
    <submittedName>
        <fullName evidence="1">Uncharacterized protein</fullName>
    </submittedName>
</protein>
<organism evidence="1">
    <name type="scientific">marine sediment metagenome</name>
    <dbReference type="NCBI Taxonomy" id="412755"/>
    <lineage>
        <taxon>unclassified sequences</taxon>
        <taxon>metagenomes</taxon>
        <taxon>ecological metagenomes</taxon>
    </lineage>
</organism>
<evidence type="ECO:0000313" key="1">
    <source>
        <dbReference type="EMBL" id="KKL93577.1"/>
    </source>
</evidence>
<comment type="caution">
    <text evidence="1">The sequence shown here is derived from an EMBL/GenBank/DDBJ whole genome shotgun (WGS) entry which is preliminary data.</text>
</comment>
<dbReference type="AlphaFoldDB" id="A0A0F9J330"/>
<gene>
    <name evidence="1" type="ORF">LCGC14_1873280</name>
</gene>
<feature type="non-terminal residue" evidence="1">
    <location>
        <position position="90"/>
    </location>
</feature>
<accession>A0A0F9J330</accession>
<sequence>MTRDSHKFIVSSKKALSINSVFHQTLRAVKNIALLKDTVGEEGQIGSWSKEEVLIIMRESNIQSIHEKPSRGSCGVYPFKFCTKLLCLVA</sequence>
<dbReference type="EMBL" id="LAZR01019148">
    <property type="protein sequence ID" value="KKL93577.1"/>
    <property type="molecule type" value="Genomic_DNA"/>
</dbReference>